<dbReference type="SUPFAM" id="SSF53335">
    <property type="entry name" value="S-adenosyl-L-methionine-dependent methyltransferases"/>
    <property type="match status" value="1"/>
</dbReference>
<evidence type="ECO:0000313" key="2">
    <source>
        <dbReference type="EMBL" id="MBB2154735.1"/>
    </source>
</evidence>
<evidence type="ECO:0000313" key="3">
    <source>
        <dbReference type="Proteomes" id="UP000550787"/>
    </source>
</evidence>
<dbReference type="Proteomes" id="UP000550787">
    <property type="component" value="Unassembled WGS sequence"/>
</dbReference>
<comment type="caution">
    <text evidence="2">The sequence shown here is derived from an EMBL/GenBank/DDBJ whole genome shotgun (WGS) entry which is preliminary data.</text>
</comment>
<dbReference type="PANTHER" id="PTHR43036:SF2">
    <property type="entry name" value="OS04G0481300 PROTEIN"/>
    <property type="match status" value="1"/>
</dbReference>
<feature type="domain" description="Methyltransferase type 11" evidence="1">
    <location>
        <begin position="74"/>
        <end position="147"/>
    </location>
</feature>
<reference evidence="2 3" key="1">
    <citation type="submission" date="2020-04" db="EMBL/GenBank/DDBJ databases">
        <title>Description of novel Gluconacetobacter.</title>
        <authorList>
            <person name="Sombolestani A."/>
        </authorList>
    </citation>
    <scope>NUCLEOTIDE SEQUENCE [LARGE SCALE GENOMIC DNA]</scope>
    <source>
        <strain evidence="2 3">LMG 7603</strain>
    </source>
</reference>
<organism evidence="2 3">
    <name type="scientific">Gluconacetobacter diazotrophicus</name>
    <name type="common">Acetobacter diazotrophicus</name>
    <dbReference type="NCBI Taxonomy" id="33996"/>
    <lineage>
        <taxon>Bacteria</taxon>
        <taxon>Pseudomonadati</taxon>
        <taxon>Pseudomonadota</taxon>
        <taxon>Alphaproteobacteria</taxon>
        <taxon>Acetobacterales</taxon>
        <taxon>Acetobacteraceae</taxon>
        <taxon>Gluconacetobacter</taxon>
    </lineage>
</organism>
<accession>A0A7W4FBJ6</accession>
<dbReference type="Pfam" id="PF08241">
    <property type="entry name" value="Methyltransf_11"/>
    <property type="match status" value="1"/>
</dbReference>
<dbReference type="InterPro" id="IPR013216">
    <property type="entry name" value="Methyltransf_11"/>
</dbReference>
<gene>
    <name evidence="2" type="ORF">HLH33_00160</name>
</gene>
<dbReference type="Gene3D" id="3.40.50.150">
    <property type="entry name" value="Vaccinia Virus protein VP39"/>
    <property type="match status" value="1"/>
</dbReference>
<dbReference type="PANTHER" id="PTHR43036">
    <property type="entry name" value="OSJNBB0011N17.9 PROTEIN"/>
    <property type="match status" value="1"/>
</dbReference>
<dbReference type="GO" id="GO:0032259">
    <property type="term" value="P:methylation"/>
    <property type="evidence" value="ECO:0007669"/>
    <property type="project" value="UniProtKB-KW"/>
</dbReference>
<evidence type="ECO:0000259" key="1">
    <source>
        <dbReference type="Pfam" id="PF08241"/>
    </source>
</evidence>
<dbReference type="CDD" id="cd02440">
    <property type="entry name" value="AdoMet_MTases"/>
    <property type="match status" value="1"/>
</dbReference>
<keyword evidence="2" id="KW-0808">Transferase</keyword>
<dbReference type="GO" id="GO:0008757">
    <property type="term" value="F:S-adenosylmethionine-dependent methyltransferase activity"/>
    <property type="evidence" value="ECO:0007669"/>
    <property type="project" value="InterPro"/>
</dbReference>
<dbReference type="EMBL" id="JABEQG010000001">
    <property type="protein sequence ID" value="MBB2154735.1"/>
    <property type="molecule type" value="Genomic_DNA"/>
</dbReference>
<protein>
    <submittedName>
        <fullName evidence="2">Methyltransferase domain-containing protein</fullName>
    </submittedName>
</protein>
<sequence>MTDEPHGFHPAAFTVASDEPDASFFARRDPGPLMDPGAQSAVTALYHTLVAEGADVLDLMAGPDSHLPRDATYGSVIGIGLDADAMADNPRIGHRIVQDLNATPTLPLPDDAVDVACLCDVAPYLRQPMATLAEIRRVLRPGGVVIVTFSDRVIAGKAVALWQALDSTDRRRLLTILLQRAGFAGIDSGEVHPPADTPSWRDTVYAITARVPNAA</sequence>
<proteinExistence type="predicted"/>
<keyword evidence="2" id="KW-0489">Methyltransferase</keyword>
<dbReference type="InterPro" id="IPR029063">
    <property type="entry name" value="SAM-dependent_MTases_sf"/>
</dbReference>
<dbReference type="AlphaFoldDB" id="A0A7W4FBJ6"/>
<name>A0A7W4FBJ6_GLUDI</name>